<dbReference type="EMBL" id="VXIS01000003">
    <property type="protein sequence ID" value="KAA8914717.1"/>
    <property type="molecule type" value="Genomic_DNA"/>
</dbReference>
<evidence type="ECO:0000313" key="1">
    <source>
        <dbReference type="EMBL" id="KAA8914717.1"/>
    </source>
</evidence>
<dbReference type="Proteomes" id="UP000326924">
    <property type="component" value="Unassembled WGS sequence"/>
</dbReference>
<dbReference type="AlphaFoldDB" id="A0A5J5FBI5"/>
<name>A0A5J5FBI5_9PEZI</name>
<dbReference type="OrthoDB" id="5304511at2759"/>
<evidence type="ECO:0008006" key="3">
    <source>
        <dbReference type="Google" id="ProtNLM"/>
    </source>
</evidence>
<gene>
    <name evidence="1" type="ORF">FN846DRAFT_901781</name>
</gene>
<dbReference type="InParanoid" id="A0A5J5FBI5"/>
<reference evidence="1 2" key="1">
    <citation type="submission" date="2019-09" db="EMBL/GenBank/DDBJ databases">
        <title>Draft genome of the ectomycorrhizal ascomycete Sphaerosporella brunnea.</title>
        <authorList>
            <consortium name="DOE Joint Genome Institute"/>
            <person name="Benucci G.M."/>
            <person name="Marozzi G."/>
            <person name="Antonielli L."/>
            <person name="Sanchez S."/>
            <person name="Marco P."/>
            <person name="Wang X."/>
            <person name="Falini L.B."/>
            <person name="Barry K."/>
            <person name="Haridas S."/>
            <person name="Lipzen A."/>
            <person name="Labutti K."/>
            <person name="Grigoriev I.V."/>
            <person name="Murat C."/>
            <person name="Martin F."/>
            <person name="Albertini E."/>
            <person name="Donnini D."/>
            <person name="Bonito G."/>
        </authorList>
    </citation>
    <scope>NUCLEOTIDE SEQUENCE [LARGE SCALE GENOMIC DNA]</scope>
    <source>
        <strain evidence="1 2">Sb_GMNB300</strain>
    </source>
</reference>
<comment type="caution">
    <text evidence="1">The sequence shown here is derived from an EMBL/GenBank/DDBJ whole genome shotgun (WGS) entry which is preliminary data.</text>
</comment>
<sequence length="206" mass="23126">MATLCSIPSELHIEILSKLPDLRSLAAAIFTSRAIYKAFIIARHDVMQRVLDAEIPLASIIGEIDCLLPPHCVAALKQQWTVIQRTESSLALLDLPVLYALLFEPQTASCTFETYLGSELSWHRSWVDLFTADRTNRTHNSNAFPPRCLCTRRDISSEEYDACLRGTAEDVGSILAVECLEQAVRYDLALWDDSRLARLGFFVPVL</sequence>
<organism evidence="1 2">
    <name type="scientific">Sphaerosporella brunnea</name>
    <dbReference type="NCBI Taxonomy" id="1250544"/>
    <lineage>
        <taxon>Eukaryota</taxon>
        <taxon>Fungi</taxon>
        <taxon>Dikarya</taxon>
        <taxon>Ascomycota</taxon>
        <taxon>Pezizomycotina</taxon>
        <taxon>Pezizomycetes</taxon>
        <taxon>Pezizales</taxon>
        <taxon>Pyronemataceae</taxon>
        <taxon>Sphaerosporella</taxon>
    </lineage>
</organism>
<evidence type="ECO:0000313" key="2">
    <source>
        <dbReference type="Proteomes" id="UP000326924"/>
    </source>
</evidence>
<accession>A0A5J5FBI5</accession>
<protein>
    <recommendedName>
        <fullName evidence="3">F-box domain-containing protein</fullName>
    </recommendedName>
</protein>
<keyword evidence="2" id="KW-1185">Reference proteome</keyword>
<proteinExistence type="predicted"/>